<feature type="compositionally biased region" description="Low complexity" evidence="13">
    <location>
        <begin position="1"/>
        <end position="19"/>
    </location>
</feature>
<dbReference type="GO" id="GO:1990837">
    <property type="term" value="F:sequence-specific double-stranded DNA binding"/>
    <property type="evidence" value="ECO:0007669"/>
    <property type="project" value="UniProtKB-ARBA"/>
</dbReference>
<dbReference type="InterPro" id="IPR004710">
    <property type="entry name" value="Bilac:Na_transpt"/>
</dbReference>
<evidence type="ECO:0000313" key="16">
    <source>
        <dbReference type="EMBL" id="KAH0810304.1"/>
    </source>
</evidence>
<feature type="transmembrane region" description="Helical" evidence="14">
    <location>
        <begin position="1217"/>
        <end position="1237"/>
    </location>
</feature>
<comment type="similarity">
    <text evidence="3">Belongs to the bile acid:sodium symporter (BASS) (TC 2.A.28) family.</text>
</comment>
<organism evidence="16 17">
    <name type="scientific">Tenebrio molitor</name>
    <name type="common">Yellow mealworm beetle</name>
    <dbReference type="NCBI Taxonomy" id="7067"/>
    <lineage>
        <taxon>Eukaryota</taxon>
        <taxon>Metazoa</taxon>
        <taxon>Ecdysozoa</taxon>
        <taxon>Arthropoda</taxon>
        <taxon>Hexapoda</taxon>
        <taxon>Insecta</taxon>
        <taxon>Pterygota</taxon>
        <taxon>Neoptera</taxon>
        <taxon>Endopterygota</taxon>
        <taxon>Coleoptera</taxon>
        <taxon>Polyphaga</taxon>
        <taxon>Cucujiformia</taxon>
        <taxon>Tenebrionidae</taxon>
        <taxon>Tenebrio</taxon>
    </lineage>
</organism>
<proteinExistence type="inferred from homology"/>
<dbReference type="SUPFAM" id="SSF47459">
    <property type="entry name" value="HLH, helix-loop-helix DNA-binding domain"/>
    <property type="match status" value="1"/>
</dbReference>
<keyword evidence="17" id="KW-1185">Reference proteome</keyword>
<reference evidence="16" key="2">
    <citation type="submission" date="2021-08" db="EMBL/GenBank/DDBJ databases">
        <authorList>
            <person name="Eriksson T."/>
        </authorList>
    </citation>
    <scope>NUCLEOTIDE SEQUENCE</scope>
    <source>
        <strain evidence="16">Stoneville</strain>
        <tissue evidence="16">Whole head</tissue>
    </source>
</reference>
<keyword evidence="5" id="KW-0769">Symport</keyword>
<feature type="transmembrane region" description="Helical" evidence="14">
    <location>
        <begin position="1330"/>
        <end position="1350"/>
    </location>
</feature>
<evidence type="ECO:0000256" key="13">
    <source>
        <dbReference type="SAM" id="MobiDB-lite"/>
    </source>
</evidence>
<gene>
    <name evidence="16" type="ORF">GEV33_012486</name>
</gene>
<feature type="region of interest" description="Disordered" evidence="13">
    <location>
        <begin position="968"/>
        <end position="996"/>
    </location>
</feature>
<dbReference type="FunFam" id="4.10.280.10:FF:000009">
    <property type="entry name" value="Transcription factor HES-1"/>
    <property type="match status" value="1"/>
</dbReference>
<dbReference type="PANTHER" id="PTHR10361:SF28">
    <property type="entry name" value="P3 PROTEIN-RELATED"/>
    <property type="match status" value="1"/>
</dbReference>
<evidence type="ECO:0000256" key="14">
    <source>
        <dbReference type="SAM" id="Phobius"/>
    </source>
</evidence>
<evidence type="ECO:0000256" key="11">
    <source>
        <dbReference type="ARBA" id="ARBA00023242"/>
    </source>
</evidence>
<feature type="region of interest" description="Disordered" evidence="13">
    <location>
        <begin position="1012"/>
        <end position="1032"/>
    </location>
</feature>
<feature type="coiled-coil region" evidence="12">
    <location>
        <begin position="519"/>
        <end position="560"/>
    </location>
</feature>
<keyword evidence="10" id="KW-0804">Transcription</keyword>
<feature type="region of interest" description="Disordered" evidence="13">
    <location>
        <begin position="1"/>
        <end position="25"/>
    </location>
</feature>
<evidence type="ECO:0000256" key="10">
    <source>
        <dbReference type="ARBA" id="ARBA00023163"/>
    </source>
</evidence>
<feature type="transmembrane region" description="Helical" evidence="14">
    <location>
        <begin position="1370"/>
        <end position="1392"/>
    </location>
</feature>
<dbReference type="InterPro" id="IPR002657">
    <property type="entry name" value="BilAc:Na_symport/Acr3"/>
</dbReference>
<dbReference type="EMBL" id="JABDTM020027581">
    <property type="protein sequence ID" value="KAH0810304.1"/>
    <property type="molecule type" value="Genomic_DNA"/>
</dbReference>
<dbReference type="PROSITE" id="PS50888">
    <property type="entry name" value="BHLH"/>
    <property type="match status" value="1"/>
</dbReference>
<name>A0A8J6H8Z0_TENMO</name>
<dbReference type="InterPro" id="IPR011598">
    <property type="entry name" value="bHLH_dom"/>
</dbReference>
<dbReference type="InterPro" id="IPR038770">
    <property type="entry name" value="Na+/solute_symporter_sf"/>
</dbReference>
<keyword evidence="4 14" id="KW-0812">Transmembrane</keyword>
<feature type="transmembrane region" description="Helical" evidence="14">
    <location>
        <begin position="1501"/>
        <end position="1521"/>
    </location>
</feature>
<dbReference type="GO" id="GO:0046983">
    <property type="term" value="F:protein dimerization activity"/>
    <property type="evidence" value="ECO:0007669"/>
    <property type="project" value="InterPro"/>
</dbReference>
<dbReference type="PANTHER" id="PTHR10361">
    <property type="entry name" value="SODIUM-BILE ACID COTRANSPORTER"/>
    <property type="match status" value="1"/>
</dbReference>
<keyword evidence="6 14" id="KW-1133">Transmembrane helix</keyword>
<feature type="transmembrane region" description="Helical" evidence="14">
    <location>
        <begin position="1467"/>
        <end position="1489"/>
    </location>
</feature>
<keyword evidence="12" id="KW-0175">Coiled coil</keyword>
<keyword evidence="5" id="KW-0813">Transport</keyword>
<keyword evidence="9 14" id="KW-0472">Membrane</keyword>
<evidence type="ECO:0000256" key="6">
    <source>
        <dbReference type="ARBA" id="ARBA00022989"/>
    </source>
</evidence>
<dbReference type="Proteomes" id="UP000719412">
    <property type="component" value="Unassembled WGS sequence"/>
</dbReference>
<evidence type="ECO:0000259" key="15">
    <source>
        <dbReference type="PROSITE" id="PS50888"/>
    </source>
</evidence>
<evidence type="ECO:0000256" key="5">
    <source>
        <dbReference type="ARBA" id="ARBA00022847"/>
    </source>
</evidence>
<dbReference type="Pfam" id="PF01758">
    <property type="entry name" value="SBF"/>
    <property type="match status" value="1"/>
</dbReference>
<dbReference type="InterPro" id="IPR036638">
    <property type="entry name" value="HLH_DNA-bd_sf"/>
</dbReference>
<evidence type="ECO:0000256" key="7">
    <source>
        <dbReference type="ARBA" id="ARBA00023015"/>
    </source>
</evidence>
<feature type="compositionally biased region" description="Basic residues" evidence="13">
    <location>
        <begin position="987"/>
        <end position="996"/>
    </location>
</feature>
<keyword evidence="11" id="KW-0539">Nucleus</keyword>
<feature type="transmembrane region" description="Helical" evidence="14">
    <location>
        <begin position="1527"/>
        <end position="1547"/>
    </location>
</feature>
<dbReference type="CDD" id="cd11410">
    <property type="entry name" value="bHLH_O_HES"/>
    <property type="match status" value="1"/>
</dbReference>
<dbReference type="GO" id="GO:0016020">
    <property type="term" value="C:membrane"/>
    <property type="evidence" value="ECO:0007669"/>
    <property type="project" value="UniProtKB-SubCell"/>
</dbReference>
<feature type="transmembrane region" description="Helical" evidence="14">
    <location>
        <begin position="1591"/>
        <end position="1610"/>
    </location>
</feature>
<evidence type="ECO:0000256" key="3">
    <source>
        <dbReference type="ARBA" id="ARBA00006528"/>
    </source>
</evidence>
<dbReference type="SMART" id="SM00353">
    <property type="entry name" value="HLH"/>
    <property type="match status" value="1"/>
</dbReference>
<dbReference type="Gene3D" id="4.10.280.10">
    <property type="entry name" value="Helix-loop-helix DNA-binding domain"/>
    <property type="match status" value="1"/>
</dbReference>
<dbReference type="GO" id="GO:0005634">
    <property type="term" value="C:nucleus"/>
    <property type="evidence" value="ECO:0007669"/>
    <property type="project" value="UniProtKB-SubCell"/>
</dbReference>
<comment type="caution">
    <text evidence="16">The sequence shown here is derived from an EMBL/GenBank/DDBJ whole genome shotgun (WGS) entry which is preliminary data.</text>
</comment>
<feature type="domain" description="BHLH" evidence="15">
    <location>
        <begin position="985"/>
        <end position="1050"/>
    </location>
</feature>
<dbReference type="GO" id="GO:0015293">
    <property type="term" value="F:symporter activity"/>
    <property type="evidence" value="ECO:0007669"/>
    <property type="project" value="UniProtKB-KW"/>
</dbReference>
<evidence type="ECO:0000313" key="17">
    <source>
        <dbReference type="Proteomes" id="UP000719412"/>
    </source>
</evidence>
<evidence type="ECO:0000256" key="9">
    <source>
        <dbReference type="ARBA" id="ARBA00023136"/>
    </source>
</evidence>
<feature type="compositionally biased region" description="Basic and acidic residues" evidence="13">
    <location>
        <begin position="646"/>
        <end position="656"/>
    </location>
</feature>
<evidence type="ECO:0000256" key="2">
    <source>
        <dbReference type="ARBA" id="ARBA00004141"/>
    </source>
</evidence>
<keyword evidence="8" id="KW-0238">DNA-binding</keyword>
<evidence type="ECO:0000256" key="8">
    <source>
        <dbReference type="ARBA" id="ARBA00023125"/>
    </source>
</evidence>
<reference evidence="16" key="1">
    <citation type="journal article" date="2020" name="J Insects Food Feed">
        <title>The yellow mealworm (Tenebrio molitor) genome: a resource for the emerging insects as food and feed industry.</title>
        <authorList>
            <person name="Eriksson T."/>
            <person name="Andere A."/>
            <person name="Kelstrup H."/>
            <person name="Emery V."/>
            <person name="Picard C."/>
        </authorList>
    </citation>
    <scope>NUCLEOTIDE SEQUENCE</scope>
    <source>
        <strain evidence="16">Stoneville</strain>
        <tissue evidence="16">Whole head</tissue>
    </source>
</reference>
<evidence type="ECO:0000256" key="4">
    <source>
        <dbReference type="ARBA" id="ARBA00022692"/>
    </source>
</evidence>
<keyword evidence="7" id="KW-0805">Transcription regulation</keyword>
<dbReference type="Pfam" id="PF00010">
    <property type="entry name" value="HLH"/>
    <property type="match status" value="1"/>
</dbReference>
<feature type="transmembrane region" description="Helical" evidence="14">
    <location>
        <begin position="161"/>
        <end position="180"/>
    </location>
</feature>
<accession>A0A8J6H8Z0</accession>
<comment type="subcellular location">
    <subcellularLocation>
        <location evidence="2">Membrane</location>
        <topology evidence="2">Multi-pass membrane protein</topology>
    </subcellularLocation>
    <subcellularLocation>
        <location evidence="1">Nucleus</location>
    </subcellularLocation>
</comment>
<feature type="transmembrane region" description="Helical" evidence="14">
    <location>
        <begin position="1434"/>
        <end position="1455"/>
    </location>
</feature>
<sequence>MSSSSSLSSEPSSSSSDVSPGPATLSRQHELDLDLVVVVVRGVRPVSLHHVLVHDGDGLLLAVEDGVDVLLEDRRGDVDRKVHRRRDDLPREHPLQLVALQGGGRDLYREHPGGLVGAGLRRQRDLDGDHLGLDDLRHWLLDLLRGLLYVLLREAVGRRQLLLLGLLLLLVLHGLAGLQLRLPGLLQLLQHLLVHAVLQEDLPHAADHVVDHFLVDPQHGRLAQRIRHLRDSWAGRPPTNTYSAAKSTGPQGGCFAEPLEISPNLDERFDEIKMRCALLLIRTALLAVIGNNTDNPRTKAKSRPETVSIHESASRSVRQPFVKILNCFLSHLITKISNILPFRSLWVSQKLEKLTMNVNWKALLSLGFAFWGLLCCTDLLGDSTWKRCSYTLDDILKGQYNELSRFHLQSKSNEPSDAPKQKMNWPILLWNICAFLCSLVFCSVIRSMSWVVWKLFKIYNVFRNRKVFTNKLANAKMAETETISGPEAIIEPLKSNCKVIFKNQLFGGGKQDNVKIQEHVNLSKELDELKKEKTDLAQQLVMAQKENLTARQQIEEYKLETFMMKEKLARTANTLKENLKYKDFANANQELIARKAHSLELHLKDVSRDRDILRTKLSSLEKNYSKMEERLKLYEKQESDTNMEQFPEKDTSKTLSKEFSQVSESNEADVDICKFQKKIMELQRSIGTFDSKKMGFEANSKISVDLDESSIDTSKDNDSERNESKKTDINLVKQNLLNYNAYKAQMLRPKLKLANIKERLYSATDTTGSSSDDNSGPHRIISSTVEFQNFLKTLTSNQVKRVGARSDRPVTPPGGEISRTRRCVECGEAWTRRKKRGRARACCLPAANKKLDGGGSKEPMRLLTVVFLLFALVNSAKNIINVVALSLFFLGLCSDFPYLPFIFNVSSSPSLALADGTPLAVPVPTSGAAYQSNRYPSVWWGEEEGVASFFKNLRYLLGRHFIPRKQQVANRNAMKSDSKAATSESRKVRKPLMEKKRRARINDSLDTLKRILLESKTTPKESAGKRSGQRTAKLEKADILEMTVRYVQHLRNELNQNEGVRDEVKGCGAGAGLKMGVTLIPTKLSSGEIVFVMPSNQDQDGNRFAMKISENVWRPCDQIRTAHAEFLKVRLCHVVECTGETVRTASSQLSKNCRGPCSQCCFPRPDPCVASRSFGQSRGHNVPTAAPEFPQPFFLATGEYREIPTDNHHFSMCPISGMVQFLIVVVALLLFCHVALVRTLEVVFEPKNITLYMYNTIPVQYHVYLEPGDTLDDLKLYSENPDVAKIENTVLIKQPDGAFNLTGNFLGKTRVRCEGAPGAMDVTVIREKRVIDTVFTSSVATLVSIIYINFGCAFNWGELHKTLKRPIGPAIGFFGQFVVMPLLSFGLGKVLFPNSPEMQLGFFFTGVSPAGGASNIWTVVLDGNMDLSITMTTISTFAAFGMMPLWLFTLGKVIFDQGDIKVPYSQISTYAIALVIPLAIGFLISRYLKKVAKFLVKILKGFSLVLLIFIVVFAIVTNLYLFELFSWEIVVAGMGLPYLGYVLGYLIARLLRQPTPDCLAIGIETGIQNTGIAIFLLRFTLPQPQADLTTVAPVCVAMMTPLPLLCMLLYKKIRARFYPAHKKVNINQGLQELTVDSNANPQKEDRLIPTIS</sequence>
<feature type="region of interest" description="Disordered" evidence="13">
    <location>
        <begin position="636"/>
        <end position="660"/>
    </location>
</feature>
<evidence type="ECO:0000256" key="12">
    <source>
        <dbReference type="SAM" id="Coils"/>
    </source>
</evidence>
<protein>
    <recommendedName>
        <fullName evidence="15">BHLH domain-containing protein</fullName>
    </recommendedName>
</protein>
<evidence type="ECO:0000256" key="1">
    <source>
        <dbReference type="ARBA" id="ARBA00004123"/>
    </source>
</evidence>
<dbReference type="Gene3D" id="1.20.1530.20">
    <property type="match status" value="1"/>
</dbReference>
<feature type="compositionally biased region" description="Polar residues" evidence="13">
    <location>
        <begin position="968"/>
        <end position="983"/>
    </location>
</feature>
<feature type="compositionally biased region" description="Basic and acidic residues" evidence="13">
    <location>
        <begin position="1012"/>
        <end position="1024"/>
    </location>
</feature>